<protein>
    <submittedName>
        <fullName evidence="1">Uncharacterized protein</fullName>
    </submittedName>
</protein>
<name>A0ABN1J2Q3_9FLAO</name>
<gene>
    <name evidence="1" type="ORF">GCM10009430_34610</name>
</gene>
<reference evidence="1 2" key="1">
    <citation type="journal article" date="2019" name="Int. J. Syst. Evol. Microbiol.">
        <title>The Global Catalogue of Microorganisms (GCM) 10K type strain sequencing project: providing services to taxonomists for standard genome sequencing and annotation.</title>
        <authorList>
            <consortium name="The Broad Institute Genomics Platform"/>
            <consortium name="The Broad Institute Genome Sequencing Center for Infectious Disease"/>
            <person name="Wu L."/>
            <person name="Ma J."/>
        </authorList>
    </citation>
    <scope>NUCLEOTIDE SEQUENCE [LARGE SCALE GENOMIC DNA]</scope>
    <source>
        <strain evidence="1 2">JCM 15974</strain>
    </source>
</reference>
<dbReference type="Proteomes" id="UP001501758">
    <property type="component" value="Unassembled WGS sequence"/>
</dbReference>
<accession>A0ABN1J2Q3</accession>
<sequence>MYIVKTFQNFSNRIDSVLGDNLLIDELKQNFKTPLSTTEKKYHFKLKEISGRFLPKYIIQDSVVNYDRVVKGFLTWKYGNSWRKNEFDFKF</sequence>
<proteinExistence type="predicted"/>
<evidence type="ECO:0000313" key="2">
    <source>
        <dbReference type="Proteomes" id="UP001501758"/>
    </source>
</evidence>
<evidence type="ECO:0000313" key="1">
    <source>
        <dbReference type="EMBL" id="GAA0727005.1"/>
    </source>
</evidence>
<dbReference type="EMBL" id="BAAAGE010000003">
    <property type="protein sequence ID" value="GAA0727005.1"/>
    <property type="molecule type" value="Genomic_DNA"/>
</dbReference>
<comment type="caution">
    <text evidence="1">The sequence shown here is derived from an EMBL/GenBank/DDBJ whole genome shotgun (WGS) entry which is preliminary data.</text>
</comment>
<organism evidence="1 2">
    <name type="scientific">Aquimarina litoralis</name>
    <dbReference type="NCBI Taxonomy" id="584605"/>
    <lineage>
        <taxon>Bacteria</taxon>
        <taxon>Pseudomonadati</taxon>
        <taxon>Bacteroidota</taxon>
        <taxon>Flavobacteriia</taxon>
        <taxon>Flavobacteriales</taxon>
        <taxon>Flavobacteriaceae</taxon>
        <taxon>Aquimarina</taxon>
    </lineage>
</organism>
<keyword evidence="2" id="KW-1185">Reference proteome</keyword>